<evidence type="ECO:0000313" key="3">
    <source>
        <dbReference type="Proteomes" id="UP000219994"/>
    </source>
</evidence>
<sequence>MRAKDFGHRARSERARAAAVSTRVNPTRLRSSERARATAVLLARLSQEQRSLVEGALPILEILADTAEDGESGT</sequence>
<proteinExistence type="predicted"/>
<organism evidence="2 3">
    <name type="scientific">Candidatus Lumbricidiphila eiseniae</name>
    <dbReference type="NCBI Taxonomy" id="1969409"/>
    <lineage>
        <taxon>Bacteria</taxon>
        <taxon>Bacillati</taxon>
        <taxon>Actinomycetota</taxon>
        <taxon>Actinomycetes</taxon>
        <taxon>Micrococcales</taxon>
        <taxon>Microbacteriaceae</taxon>
        <taxon>Candidatus Lumbricidiphila</taxon>
    </lineage>
</organism>
<comment type="caution">
    <text evidence="2">The sequence shown here is derived from an EMBL/GenBank/DDBJ whole genome shotgun (WGS) entry which is preliminary data.</text>
</comment>
<feature type="compositionally biased region" description="Basic and acidic residues" evidence="1">
    <location>
        <begin position="1"/>
        <end position="16"/>
    </location>
</feature>
<dbReference type="EMBL" id="NAEP01000024">
    <property type="protein sequence ID" value="PDQ35940.1"/>
    <property type="molecule type" value="Genomic_DNA"/>
</dbReference>
<reference evidence="3" key="1">
    <citation type="submission" date="2017-03" db="EMBL/GenBank/DDBJ databases">
        <authorList>
            <person name="Lund M.B."/>
        </authorList>
    </citation>
    <scope>NUCLEOTIDE SEQUENCE [LARGE SCALE GENOMIC DNA]</scope>
</reference>
<evidence type="ECO:0000313" key="2">
    <source>
        <dbReference type="EMBL" id="PDQ35940.1"/>
    </source>
</evidence>
<dbReference type="AlphaFoldDB" id="A0A2A6FTC8"/>
<accession>A0A2A6FTC8</accession>
<gene>
    <name evidence="2" type="ORF">B5766_03450</name>
</gene>
<protein>
    <submittedName>
        <fullName evidence="2">Uncharacterized protein</fullName>
    </submittedName>
</protein>
<feature type="region of interest" description="Disordered" evidence="1">
    <location>
        <begin position="1"/>
        <end position="31"/>
    </location>
</feature>
<name>A0A2A6FTC8_9MICO</name>
<dbReference type="Proteomes" id="UP000219994">
    <property type="component" value="Unassembled WGS sequence"/>
</dbReference>
<evidence type="ECO:0000256" key="1">
    <source>
        <dbReference type="SAM" id="MobiDB-lite"/>
    </source>
</evidence>